<evidence type="ECO:0000313" key="3">
    <source>
        <dbReference type="Proteomes" id="UP000006591"/>
    </source>
</evidence>
<feature type="region of interest" description="Disordered" evidence="1">
    <location>
        <begin position="1"/>
        <end position="20"/>
    </location>
</feature>
<dbReference type="AlphaFoldDB" id="A0A0E0GM16"/>
<keyword evidence="3" id="KW-1185">Reference proteome</keyword>
<proteinExistence type="predicted"/>
<feature type="region of interest" description="Disordered" evidence="1">
    <location>
        <begin position="26"/>
        <end position="67"/>
    </location>
</feature>
<evidence type="ECO:0000313" key="2">
    <source>
        <dbReference type="EnsemblPlants" id="ONIVA03G17420.1"/>
    </source>
</evidence>
<protein>
    <recommendedName>
        <fullName evidence="4">DUF834 domain-containing protein</fullName>
    </recommendedName>
</protein>
<sequence>MRVETAAADGDPGSLSSRTAVEMRVETATTAPTSGGGYGVGAERRRPRRERWQARGEPEVVGGTDEAGEELTVDNEERGMKDLARRKRQKKANMIMGHEWAA</sequence>
<reference evidence="2" key="1">
    <citation type="submission" date="2015-04" db="UniProtKB">
        <authorList>
            <consortium name="EnsemblPlants"/>
        </authorList>
    </citation>
    <scope>IDENTIFICATION</scope>
    <source>
        <strain evidence="2">SL10</strain>
    </source>
</reference>
<evidence type="ECO:0000256" key="1">
    <source>
        <dbReference type="SAM" id="MobiDB-lite"/>
    </source>
</evidence>
<dbReference type="Gramene" id="ONIVA03G17420.1">
    <property type="protein sequence ID" value="ONIVA03G17420.1"/>
    <property type="gene ID" value="ONIVA03G17420"/>
</dbReference>
<evidence type="ECO:0008006" key="4">
    <source>
        <dbReference type="Google" id="ProtNLM"/>
    </source>
</evidence>
<dbReference type="HOGENOM" id="CLU_2281976_0_0_1"/>
<dbReference type="EnsemblPlants" id="ONIVA03G17420.1">
    <property type="protein sequence ID" value="ONIVA03G17420.1"/>
    <property type="gene ID" value="ONIVA03G17420"/>
</dbReference>
<dbReference type="Proteomes" id="UP000006591">
    <property type="component" value="Chromosome 3"/>
</dbReference>
<reference evidence="2" key="2">
    <citation type="submission" date="2018-04" db="EMBL/GenBank/DDBJ databases">
        <title>OnivRS2 (Oryza nivara Reference Sequence Version 2).</title>
        <authorList>
            <person name="Zhang J."/>
            <person name="Kudrna D."/>
            <person name="Lee S."/>
            <person name="Talag J."/>
            <person name="Rajasekar S."/>
            <person name="Welchert J."/>
            <person name="Hsing Y.-I."/>
            <person name="Wing R.A."/>
        </authorList>
    </citation>
    <scope>NUCLEOTIDE SEQUENCE [LARGE SCALE GENOMIC DNA]</scope>
    <source>
        <strain evidence="2">SL10</strain>
    </source>
</reference>
<accession>A0A0E0GM16</accession>
<name>A0A0E0GM16_ORYNI</name>
<organism evidence="2">
    <name type="scientific">Oryza nivara</name>
    <name type="common">Indian wild rice</name>
    <name type="synonym">Oryza sativa f. spontanea</name>
    <dbReference type="NCBI Taxonomy" id="4536"/>
    <lineage>
        <taxon>Eukaryota</taxon>
        <taxon>Viridiplantae</taxon>
        <taxon>Streptophyta</taxon>
        <taxon>Embryophyta</taxon>
        <taxon>Tracheophyta</taxon>
        <taxon>Spermatophyta</taxon>
        <taxon>Magnoliopsida</taxon>
        <taxon>Liliopsida</taxon>
        <taxon>Poales</taxon>
        <taxon>Poaceae</taxon>
        <taxon>BOP clade</taxon>
        <taxon>Oryzoideae</taxon>
        <taxon>Oryzeae</taxon>
        <taxon>Oryzinae</taxon>
        <taxon>Oryza</taxon>
    </lineage>
</organism>